<proteinExistence type="predicted"/>
<sequence>MKQKSIRSVHMAEVRGVPRGLYDGPVHDVIIPAKTAAPTPTSRTATCPGKVQMVPVRNLHQSGFSLSGKLILDDMRLS</sequence>
<dbReference type="EMBL" id="CAUEEQ010002780">
    <property type="protein sequence ID" value="CAJ0923629.1"/>
    <property type="molecule type" value="Genomic_DNA"/>
</dbReference>
<comment type="caution">
    <text evidence="1">The sequence shown here is derived from an EMBL/GenBank/DDBJ whole genome shotgun (WGS) entry which is preliminary data.</text>
</comment>
<name>A0ABN9KX84_9NEOB</name>
<gene>
    <name evidence="1" type="ORF">RIMI_LOCUS2047783</name>
</gene>
<evidence type="ECO:0000313" key="2">
    <source>
        <dbReference type="Proteomes" id="UP001176940"/>
    </source>
</evidence>
<protein>
    <submittedName>
        <fullName evidence="1">Uncharacterized protein</fullName>
    </submittedName>
</protein>
<evidence type="ECO:0000313" key="1">
    <source>
        <dbReference type="EMBL" id="CAJ0923629.1"/>
    </source>
</evidence>
<reference evidence="1" key="1">
    <citation type="submission" date="2023-07" db="EMBL/GenBank/DDBJ databases">
        <authorList>
            <person name="Stuckert A."/>
        </authorList>
    </citation>
    <scope>NUCLEOTIDE SEQUENCE</scope>
</reference>
<organism evidence="1 2">
    <name type="scientific">Ranitomeya imitator</name>
    <name type="common">mimic poison frog</name>
    <dbReference type="NCBI Taxonomy" id="111125"/>
    <lineage>
        <taxon>Eukaryota</taxon>
        <taxon>Metazoa</taxon>
        <taxon>Chordata</taxon>
        <taxon>Craniata</taxon>
        <taxon>Vertebrata</taxon>
        <taxon>Euteleostomi</taxon>
        <taxon>Amphibia</taxon>
        <taxon>Batrachia</taxon>
        <taxon>Anura</taxon>
        <taxon>Neobatrachia</taxon>
        <taxon>Hyloidea</taxon>
        <taxon>Dendrobatidae</taxon>
        <taxon>Dendrobatinae</taxon>
        <taxon>Ranitomeya</taxon>
    </lineage>
</organism>
<accession>A0ABN9KX84</accession>
<dbReference type="Proteomes" id="UP001176940">
    <property type="component" value="Unassembled WGS sequence"/>
</dbReference>
<keyword evidence="2" id="KW-1185">Reference proteome</keyword>